<keyword evidence="3" id="KW-0949">S-adenosyl-L-methionine</keyword>
<dbReference type="SUPFAM" id="SSF53335">
    <property type="entry name" value="S-adenosyl-L-methionine-dependent methyltransferases"/>
    <property type="match status" value="1"/>
</dbReference>
<evidence type="ECO:0000256" key="1">
    <source>
        <dbReference type="ARBA" id="ARBA00022603"/>
    </source>
</evidence>
<dbReference type="GO" id="GO:0046406">
    <property type="term" value="F:magnesium protoporphyrin IX methyltransferase activity"/>
    <property type="evidence" value="ECO:0007669"/>
    <property type="project" value="UniProtKB-UniRule"/>
</dbReference>
<dbReference type="EMBL" id="PIUM01000018">
    <property type="protein sequence ID" value="PKU23647.1"/>
    <property type="molecule type" value="Genomic_DNA"/>
</dbReference>
<dbReference type="PANTHER" id="PTHR43464:SF19">
    <property type="entry name" value="UBIQUINONE BIOSYNTHESIS O-METHYLTRANSFERASE, MITOCHONDRIAL"/>
    <property type="match status" value="1"/>
</dbReference>
<keyword evidence="2 7" id="KW-0808">Transferase</keyword>
<evidence type="ECO:0000256" key="3">
    <source>
        <dbReference type="ARBA" id="ARBA00022691"/>
    </source>
</evidence>
<dbReference type="GO" id="GO:0032259">
    <property type="term" value="P:methylation"/>
    <property type="evidence" value="ECO:0007669"/>
    <property type="project" value="UniProtKB-KW"/>
</dbReference>
<reference evidence="8" key="1">
    <citation type="submission" date="2017-12" db="EMBL/GenBank/DDBJ databases">
        <title>Draft genome sequence of Telmatospirillum siberiense 26-4b1T, an acidotolerant peatland alphaproteobacterium potentially involved in sulfur cycling.</title>
        <authorList>
            <person name="Hausmann B."/>
            <person name="Pjevac P."/>
            <person name="Schreck K."/>
            <person name="Herbold C.W."/>
            <person name="Daims H."/>
            <person name="Wagner M."/>
            <person name="Pester M."/>
            <person name="Loy A."/>
        </authorList>
    </citation>
    <scope>NUCLEOTIDE SEQUENCE [LARGE SCALE GENOMIC DNA]</scope>
    <source>
        <strain evidence="8">26-4b1</strain>
    </source>
</reference>
<sequence>MPTTAFAKRRSRLEAYFDHTALEAWTQLTSDAPVGKIRATVRAGRERMHGLLLDWLPADLMGKTVLDAGCGTGTLAIEMARRGGAVIAIDIAANLIDIARRRTPSDLDGGSIDYRVGDMLEPGSGTLDHVVAMDSLIHYETRDAVAILARLAGQTRYSILLTVAPRTPSLTLMHAVGRVFPRSNRAPAIMPAGMAALSRQIESEPGLKDWRIGRNERINCGFYMSQAIELVRR</sequence>
<dbReference type="Gene3D" id="3.40.50.150">
    <property type="entry name" value="Vaccinia Virus protein VP39"/>
    <property type="match status" value="1"/>
</dbReference>
<dbReference type="InterPro" id="IPR010940">
    <property type="entry name" value="Mg_prot_MeTrfase_C"/>
</dbReference>
<organism evidence="7 8">
    <name type="scientific">Telmatospirillum siberiense</name>
    <dbReference type="NCBI Taxonomy" id="382514"/>
    <lineage>
        <taxon>Bacteria</taxon>
        <taxon>Pseudomonadati</taxon>
        <taxon>Pseudomonadota</taxon>
        <taxon>Alphaproteobacteria</taxon>
        <taxon>Rhodospirillales</taxon>
        <taxon>Rhodospirillaceae</taxon>
        <taxon>Telmatospirillum</taxon>
    </lineage>
</organism>
<feature type="domain" description="Methyltransferase" evidence="6">
    <location>
        <begin position="62"/>
        <end position="104"/>
    </location>
</feature>
<evidence type="ECO:0000256" key="2">
    <source>
        <dbReference type="ARBA" id="ARBA00022679"/>
    </source>
</evidence>
<dbReference type="NCBIfam" id="TIGR02021">
    <property type="entry name" value="BchM-ChlM"/>
    <property type="match status" value="1"/>
</dbReference>
<dbReference type="Pfam" id="PF13847">
    <property type="entry name" value="Methyltransf_31"/>
    <property type="match status" value="1"/>
</dbReference>
<keyword evidence="8" id="KW-1185">Reference proteome</keyword>
<dbReference type="RefSeq" id="WP_101251499.1">
    <property type="nucleotide sequence ID" value="NZ_PIUM01000018.1"/>
</dbReference>
<evidence type="ECO:0000256" key="4">
    <source>
        <dbReference type="NCBIfam" id="TIGR02021"/>
    </source>
</evidence>
<keyword evidence="1 7" id="KW-0489">Methyltransferase</keyword>
<evidence type="ECO:0000259" key="6">
    <source>
        <dbReference type="Pfam" id="PF13847"/>
    </source>
</evidence>
<evidence type="ECO:0000313" key="7">
    <source>
        <dbReference type="EMBL" id="PKU23647.1"/>
    </source>
</evidence>
<dbReference type="Proteomes" id="UP000233293">
    <property type="component" value="Unassembled WGS sequence"/>
</dbReference>
<dbReference type="EC" id="2.1.1.11" evidence="4"/>
<evidence type="ECO:0000313" key="8">
    <source>
        <dbReference type="Proteomes" id="UP000233293"/>
    </source>
</evidence>
<dbReference type="Pfam" id="PF07109">
    <property type="entry name" value="Mg-por_mtran_C"/>
    <property type="match status" value="1"/>
</dbReference>
<dbReference type="GO" id="GO:0015995">
    <property type="term" value="P:chlorophyll biosynthetic process"/>
    <property type="evidence" value="ECO:0007669"/>
    <property type="project" value="UniProtKB-UniRule"/>
</dbReference>
<dbReference type="InterPro" id="IPR029063">
    <property type="entry name" value="SAM-dependent_MTases_sf"/>
</dbReference>
<dbReference type="PANTHER" id="PTHR43464">
    <property type="entry name" value="METHYLTRANSFERASE"/>
    <property type="match status" value="1"/>
</dbReference>
<dbReference type="PROSITE" id="PS51556">
    <property type="entry name" value="SAM_MT_MG_PIX"/>
    <property type="match status" value="1"/>
</dbReference>
<dbReference type="InterPro" id="IPR025714">
    <property type="entry name" value="Methyltranfer_dom"/>
</dbReference>
<dbReference type="InterPro" id="IPR010251">
    <property type="entry name" value="Mg_prot_MeTrfase"/>
</dbReference>
<comment type="caution">
    <text evidence="7">The sequence shown here is derived from an EMBL/GenBank/DDBJ whole genome shotgun (WGS) entry which is preliminary data.</text>
</comment>
<dbReference type="OrthoDB" id="9765084at2"/>
<dbReference type="CDD" id="cd02440">
    <property type="entry name" value="AdoMet_MTases"/>
    <property type="match status" value="1"/>
</dbReference>
<feature type="domain" description="Magnesium-protoporphyrin IX methyltransferase C-terminal" evidence="5">
    <location>
        <begin position="132"/>
        <end position="232"/>
    </location>
</feature>
<protein>
    <recommendedName>
        <fullName evidence="4">Magnesium protoporphyrin IX methyltransferase</fullName>
        <ecNumber evidence="4">2.1.1.11</ecNumber>
    </recommendedName>
</protein>
<evidence type="ECO:0000259" key="5">
    <source>
        <dbReference type="Pfam" id="PF07109"/>
    </source>
</evidence>
<gene>
    <name evidence="7" type="ORF">CWS72_15325</name>
</gene>
<dbReference type="AlphaFoldDB" id="A0A2N3PTD2"/>
<accession>A0A2N3PTD2</accession>
<proteinExistence type="predicted"/>
<name>A0A2N3PTD2_9PROT</name>